<comment type="caution">
    <text evidence="2">The sequence shown here is derived from an EMBL/GenBank/DDBJ whole genome shotgun (WGS) entry which is preliminary data.</text>
</comment>
<feature type="region of interest" description="Disordered" evidence="1">
    <location>
        <begin position="47"/>
        <end position="71"/>
    </location>
</feature>
<dbReference type="Proteomes" id="UP001281761">
    <property type="component" value="Unassembled WGS sequence"/>
</dbReference>
<name>A0ABQ9XS05_9EUKA</name>
<evidence type="ECO:0000313" key="2">
    <source>
        <dbReference type="EMBL" id="KAK2953799.1"/>
    </source>
</evidence>
<proteinExistence type="predicted"/>
<organism evidence="2 3">
    <name type="scientific">Blattamonas nauphoetae</name>
    <dbReference type="NCBI Taxonomy" id="2049346"/>
    <lineage>
        <taxon>Eukaryota</taxon>
        <taxon>Metamonada</taxon>
        <taxon>Preaxostyla</taxon>
        <taxon>Oxymonadida</taxon>
        <taxon>Blattamonas</taxon>
    </lineage>
</organism>
<evidence type="ECO:0000313" key="3">
    <source>
        <dbReference type="Proteomes" id="UP001281761"/>
    </source>
</evidence>
<gene>
    <name evidence="2" type="ORF">BLNAU_11202</name>
</gene>
<protein>
    <submittedName>
        <fullName evidence="2">Uncharacterized protein</fullName>
    </submittedName>
</protein>
<keyword evidence="3" id="KW-1185">Reference proteome</keyword>
<dbReference type="EMBL" id="JARBJD010000086">
    <property type="protein sequence ID" value="KAK2953799.1"/>
    <property type="molecule type" value="Genomic_DNA"/>
</dbReference>
<evidence type="ECO:0000256" key="1">
    <source>
        <dbReference type="SAM" id="MobiDB-lite"/>
    </source>
</evidence>
<reference evidence="2 3" key="1">
    <citation type="journal article" date="2022" name="bioRxiv">
        <title>Genomics of Preaxostyla Flagellates Illuminates Evolutionary Transitions and the Path Towards Mitochondrial Loss.</title>
        <authorList>
            <person name="Novak L.V.F."/>
            <person name="Treitli S.C."/>
            <person name="Pyrih J."/>
            <person name="Halakuc P."/>
            <person name="Pipaliya S.V."/>
            <person name="Vacek V."/>
            <person name="Brzon O."/>
            <person name="Soukal P."/>
            <person name="Eme L."/>
            <person name="Dacks J.B."/>
            <person name="Karnkowska A."/>
            <person name="Elias M."/>
            <person name="Hampl V."/>
        </authorList>
    </citation>
    <scope>NUCLEOTIDE SEQUENCE [LARGE SCALE GENOMIC DNA]</scope>
    <source>
        <strain evidence="2">NAU3</strain>
        <tissue evidence="2">Gut</tissue>
    </source>
</reference>
<sequence length="135" mass="15084">MKTDRSVPVRQAYHEALVHETDSTVQLFPNDMFDPFFRKQAVIVSPAPASPSTRDACSRPSHCSKHTSTPSLSLTLDGPLIVCACFGPYSRQRVSERDKSRGQLSRSLVRQSEADGWLDEGGRMIKVCVEFRLSE</sequence>
<accession>A0ABQ9XS05</accession>